<dbReference type="GO" id="GO:0005886">
    <property type="term" value="C:plasma membrane"/>
    <property type="evidence" value="ECO:0007669"/>
    <property type="project" value="InterPro"/>
</dbReference>
<evidence type="ECO:0000259" key="4">
    <source>
        <dbReference type="Pfam" id="PF02608"/>
    </source>
</evidence>
<dbReference type="PANTHER" id="PTHR43208">
    <property type="entry name" value="ABC TRANSPORTER SUBSTRATE-BINDING PROTEIN"/>
    <property type="match status" value="1"/>
</dbReference>
<dbReference type="PROSITE" id="PS51257">
    <property type="entry name" value="PROKAR_LIPOPROTEIN"/>
    <property type="match status" value="1"/>
</dbReference>
<organism evidence="5 6">
    <name type="scientific">Ottowia oryzae</name>
    <dbReference type="NCBI Taxonomy" id="2109914"/>
    <lineage>
        <taxon>Bacteria</taxon>
        <taxon>Pseudomonadati</taxon>
        <taxon>Pseudomonadota</taxon>
        <taxon>Betaproteobacteria</taxon>
        <taxon>Burkholderiales</taxon>
        <taxon>Comamonadaceae</taxon>
        <taxon>Ottowia</taxon>
    </lineage>
</organism>
<gene>
    <name evidence="5" type="ORF">C6570_17160</name>
</gene>
<evidence type="ECO:0000256" key="2">
    <source>
        <dbReference type="SAM" id="MobiDB-lite"/>
    </source>
</evidence>
<dbReference type="InterPro" id="IPR003760">
    <property type="entry name" value="PnrA-like"/>
</dbReference>
<reference evidence="5 6" key="1">
    <citation type="submission" date="2018-03" db="EMBL/GenBank/DDBJ databases">
        <title>Genome sequencing of Ottowia sp.</title>
        <authorList>
            <person name="Kim S.-J."/>
            <person name="Heo J."/>
            <person name="Kwon S.-W."/>
        </authorList>
    </citation>
    <scope>NUCLEOTIDE SEQUENCE [LARGE SCALE GENOMIC DNA]</scope>
    <source>
        <strain evidence="5 6">KADR8-3</strain>
    </source>
</reference>
<dbReference type="EMBL" id="CP027666">
    <property type="protein sequence ID" value="AVO36242.1"/>
    <property type="molecule type" value="Genomic_DNA"/>
</dbReference>
<sequence>MTTDNHKRALLKFAAAASALGAAALAGCGRKDEAPKADAAPPAPAPAAASAPAPASEALQAAWIYVGPVGSAGWSYAHDLGRKAAEAEFGGKIKTTFIESVPEGADTERVLRDLVAQGNKLIFGTSFGFMEPMLKVAKDHPEVKFEHATGYKTAENMNVYDSRFYQDTYLAGVVAASMSKTGTLGFVGSFPIPEVLRNINAFTLGAQSVKPGIRVRVAWVNSWYDPPKETEAAQALMNGGADVLLQNTDSTAVLQAADTAGKHAFGWDSDMSSFGGKAHLGSAIADWSHYYKKSIQAVLDGSWKGGQVTRWGVPEGQNDLIKLSDEIPAEVRAKVEEIKTKMKARSFDVFNGPIVDSTGRVCRILCKRTIQRRRKPACP</sequence>
<feature type="signal peptide" evidence="3">
    <location>
        <begin position="1"/>
        <end position="26"/>
    </location>
</feature>
<feature type="domain" description="ABC transporter substrate-binding protein PnrA-like" evidence="4">
    <location>
        <begin position="60"/>
        <end position="341"/>
    </location>
</feature>
<evidence type="ECO:0000313" key="6">
    <source>
        <dbReference type="Proteomes" id="UP000239709"/>
    </source>
</evidence>
<name>A0A2S0MK59_9BURK</name>
<feature type="chain" id="PRO_5015622441" evidence="3">
    <location>
        <begin position="27"/>
        <end position="379"/>
    </location>
</feature>
<evidence type="ECO:0000256" key="3">
    <source>
        <dbReference type="SAM" id="SignalP"/>
    </source>
</evidence>
<evidence type="ECO:0000313" key="5">
    <source>
        <dbReference type="EMBL" id="AVO36242.1"/>
    </source>
</evidence>
<dbReference type="KEGG" id="otk:C6570_17160"/>
<dbReference type="OrthoDB" id="9769871at2"/>
<dbReference type="AlphaFoldDB" id="A0A2S0MK59"/>
<evidence type="ECO:0000256" key="1">
    <source>
        <dbReference type="ARBA" id="ARBA00022729"/>
    </source>
</evidence>
<dbReference type="InterPro" id="IPR052910">
    <property type="entry name" value="ABC-Purine-Binding"/>
</dbReference>
<dbReference type="RefSeq" id="WP_106704784.1">
    <property type="nucleotide sequence ID" value="NZ_CP027666.1"/>
</dbReference>
<keyword evidence="1 3" id="KW-0732">Signal</keyword>
<dbReference type="Pfam" id="PF02608">
    <property type="entry name" value="Bmp"/>
    <property type="match status" value="1"/>
</dbReference>
<accession>A0A2S0MK59</accession>
<dbReference type="Gene3D" id="3.40.50.2300">
    <property type="match status" value="2"/>
</dbReference>
<feature type="region of interest" description="Disordered" evidence="2">
    <location>
        <begin position="32"/>
        <end position="51"/>
    </location>
</feature>
<keyword evidence="6" id="KW-1185">Reference proteome</keyword>
<dbReference type="Proteomes" id="UP000239709">
    <property type="component" value="Chromosome"/>
</dbReference>
<dbReference type="PANTHER" id="PTHR43208:SF1">
    <property type="entry name" value="ABC TRANSPORTER SUBSTRATE-BINDING PROTEIN"/>
    <property type="match status" value="1"/>
</dbReference>
<dbReference type="InterPro" id="IPR006311">
    <property type="entry name" value="TAT_signal"/>
</dbReference>
<proteinExistence type="predicted"/>
<dbReference type="CDD" id="cd19963">
    <property type="entry name" value="PBP1_BMP-like"/>
    <property type="match status" value="1"/>
</dbReference>
<dbReference type="PROSITE" id="PS51318">
    <property type="entry name" value="TAT"/>
    <property type="match status" value="1"/>
</dbReference>
<protein>
    <submittedName>
        <fullName evidence="5">BMP family ABC transporter substrate-binding protein</fullName>
    </submittedName>
</protein>